<dbReference type="Pfam" id="PF02826">
    <property type="entry name" value="2-Hacid_dh_C"/>
    <property type="match status" value="1"/>
</dbReference>
<dbReference type="InterPro" id="IPR029753">
    <property type="entry name" value="D-isomer_DH_CS"/>
</dbReference>
<protein>
    <submittedName>
        <fullName evidence="4">(S)-sulfolactate dehydrogenase</fullName>
        <ecNumber evidence="4">1.1.1.310</ecNumber>
    </submittedName>
</protein>
<dbReference type="RefSeq" id="WP_145445612.1">
    <property type="nucleotide sequence ID" value="NZ_CP036280.1"/>
</dbReference>
<dbReference type="Proteomes" id="UP000320386">
    <property type="component" value="Chromosome"/>
</dbReference>
<dbReference type="EC" id="1.1.1.310" evidence="4"/>
<dbReference type="GO" id="GO:0016618">
    <property type="term" value="F:hydroxypyruvate reductase [NAD(P)H] activity"/>
    <property type="evidence" value="ECO:0007669"/>
    <property type="project" value="TreeGrafter"/>
</dbReference>
<evidence type="ECO:0000259" key="3">
    <source>
        <dbReference type="Pfam" id="PF02826"/>
    </source>
</evidence>
<dbReference type="GO" id="GO:0030267">
    <property type="term" value="F:glyoxylate reductase (NADPH) activity"/>
    <property type="evidence" value="ECO:0007669"/>
    <property type="project" value="TreeGrafter"/>
</dbReference>
<gene>
    <name evidence="4" type="primary">slcC</name>
    <name evidence="4" type="ORF">Pan265_13140</name>
</gene>
<dbReference type="PROSITE" id="PS00670">
    <property type="entry name" value="D_2_HYDROXYACID_DH_2"/>
    <property type="match status" value="1"/>
</dbReference>
<dbReference type="PANTHER" id="PTHR10996">
    <property type="entry name" value="2-HYDROXYACID DEHYDROGENASE-RELATED"/>
    <property type="match status" value="1"/>
</dbReference>
<sequence length="335" mass="36898">MTTGCFVVDEPFAGQVYPDHIREQISDLMPMSSDPLPTAEAFAPGVVHRDVEVILSTWGLPRLGPERLDQFPSLRLICHGAGSIAPFVTPDIWERGIRITTATDANAVPVAEFTFATIIYALKRVLRHRETYRLARKRVRVDMPGAYQSTVGLVSLGSIGRLVLDRLKSLDVRVLVHDPFVQQEVMADLGVESVDLPTLFARSNVVSLHTPLTDETRGMFGADLLGRLPANASLINTARGGLIDEPALMRLAQERQDLDFYLDVTDPEPPDESSTLYTLENVFLTPHIAGSMDGECARMGQMILDEITGYVRDGSLEHEVFPQQLPISAHAGVSR</sequence>
<keyword evidence="1 4" id="KW-0560">Oxidoreductase</keyword>
<dbReference type="SUPFAM" id="SSF52283">
    <property type="entry name" value="Formate/glycerate dehydrogenase catalytic domain-like"/>
    <property type="match status" value="1"/>
</dbReference>
<dbReference type="Gene3D" id="3.40.50.720">
    <property type="entry name" value="NAD(P)-binding Rossmann-like Domain"/>
    <property type="match status" value="2"/>
</dbReference>
<dbReference type="GO" id="GO:0005829">
    <property type="term" value="C:cytosol"/>
    <property type="evidence" value="ECO:0007669"/>
    <property type="project" value="TreeGrafter"/>
</dbReference>
<dbReference type="OrthoDB" id="277029at2"/>
<dbReference type="InterPro" id="IPR036291">
    <property type="entry name" value="NAD(P)-bd_dom_sf"/>
</dbReference>
<dbReference type="GO" id="GO:0051287">
    <property type="term" value="F:NAD binding"/>
    <property type="evidence" value="ECO:0007669"/>
    <property type="project" value="InterPro"/>
</dbReference>
<accession>A0A518BWZ7</accession>
<dbReference type="GO" id="GO:0102155">
    <property type="term" value="F:S-sulfolactate dehydrogenase activity"/>
    <property type="evidence" value="ECO:0007669"/>
    <property type="project" value="UniProtKB-EC"/>
</dbReference>
<dbReference type="CDD" id="cd12167">
    <property type="entry name" value="2-Hacid_dh_8"/>
    <property type="match status" value="1"/>
</dbReference>
<dbReference type="KEGG" id="mcad:Pan265_13140"/>
<dbReference type="AlphaFoldDB" id="A0A518BWZ7"/>
<dbReference type="InterPro" id="IPR050223">
    <property type="entry name" value="D-isomer_2-hydroxyacid_DH"/>
</dbReference>
<organism evidence="4 5">
    <name type="scientific">Mucisphaera calidilacus</name>
    <dbReference type="NCBI Taxonomy" id="2527982"/>
    <lineage>
        <taxon>Bacteria</taxon>
        <taxon>Pseudomonadati</taxon>
        <taxon>Planctomycetota</taxon>
        <taxon>Phycisphaerae</taxon>
        <taxon>Phycisphaerales</taxon>
        <taxon>Phycisphaeraceae</taxon>
        <taxon>Mucisphaera</taxon>
    </lineage>
</organism>
<reference evidence="4 5" key="1">
    <citation type="submission" date="2019-02" db="EMBL/GenBank/DDBJ databases">
        <title>Deep-cultivation of Planctomycetes and their phenomic and genomic characterization uncovers novel biology.</title>
        <authorList>
            <person name="Wiegand S."/>
            <person name="Jogler M."/>
            <person name="Boedeker C."/>
            <person name="Pinto D."/>
            <person name="Vollmers J."/>
            <person name="Rivas-Marin E."/>
            <person name="Kohn T."/>
            <person name="Peeters S.H."/>
            <person name="Heuer A."/>
            <person name="Rast P."/>
            <person name="Oberbeckmann S."/>
            <person name="Bunk B."/>
            <person name="Jeske O."/>
            <person name="Meyerdierks A."/>
            <person name="Storesund J.E."/>
            <person name="Kallscheuer N."/>
            <person name="Luecker S."/>
            <person name="Lage O.M."/>
            <person name="Pohl T."/>
            <person name="Merkel B.J."/>
            <person name="Hornburger P."/>
            <person name="Mueller R.-W."/>
            <person name="Bruemmer F."/>
            <person name="Labrenz M."/>
            <person name="Spormann A.M."/>
            <person name="Op den Camp H."/>
            <person name="Overmann J."/>
            <person name="Amann R."/>
            <person name="Jetten M.S.M."/>
            <person name="Mascher T."/>
            <person name="Medema M.H."/>
            <person name="Devos D.P."/>
            <person name="Kaster A.-K."/>
            <person name="Ovreas L."/>
            <person name="Rohde M."/>
            <person name="Galperin M.Y."/>
            <person name="Jogler C."/>
        </authorList>
    </citation>
    <scope>NUCLEOTIDE SEQUENCE [LARGE SCALE GENOMIC DNA]</scope>
    <source>
        <strain evidence="4 5">Pan265</strain>
    </source>
</reference>
<evidence type="ECO:0000256" key="2">
    <source>
        <dbReference type="ARBA" id="ARBA00023027"/>
    </source>
</evidence>
<dbReference type="InterPro" id="IPR006140">
    <property type="entry name" value="D-isomer_DH_NAD-bd"/>
</dbReference>
<evidence type="ECO:0000313" key="4">
    <source>
        <dbReference type="EMBL" id="QDU71464.1"/>
    </source>
</evidence>
<evidence type="ECO:0000313" key="5">
    <source>
        <dbReference type="Proteomes" id="UP000320386"/>
    </source>
</evidence>
<keyword evidence="5" id="KW-1185">Reference proteome</keyword>
<feature type="domain" description="D-isomer specific 2-hydroxyacid dehydrogenase NAD-binding" evidence="3">
    <location>
        <begin position="116"/>
        <end position="289"/>
    </location>
</feature>
<proteinExistence type="predicted"/>
<dbReference type="SUPFAM" id="SSF51735">
    <property type="entry name" value="NAD(P)-binding Rossmann-fold domains"/>
    <property type="match status" value="1"/>
</dbReference>
<dbReference type="PANTHER" id="PTHR10996:SF178">
    <property type="entry name" value="2-HYDROXYACID DEHYDROGENASE YGL185C-RELATED"/>
    <property type="match status" value="1"/>
</dbReference>
<keyword evidence="2" id="KW-0520">NAD</keyword>
<dbReference type="EMBL" id="CP036280">
    <property type="protein sequence ID" value="QDU71464.1"/>
    <property type="molecule type" value="Genomic_DNA"/>
</dbReference>
<evidence type="ECO:0000256" key="1">
    <source>
        <dbReference type="ARBA" id="ARBA00023002"/>
    </source>
</evidence>
<name>A0A518BWZ7_9BACT</name>